<evidence type="ECO:0000313" key="6">
    <source>
        <dbReference type="EnsemblMetazoa" id="LLOJ001883-PA"/>
    </source>
</evidence>
<dbReference type="Gene3D" id="3.40.50.980">
    <property type="match status" value="1"/>
</dbReference>
<dbReference type="InterPro" id="IPR000873">
    <property type="entry name" value="AMP-dep_synth/lig_dom"/>
</dbReference>
<feature type="domain" description="AMP-binding enzyme C-terminal" evidence="4">
    <location>
        <begin position="1016"/>
        <end position="1092"/>
    </location>
</feature>
<dbReference type="EMBL" id="AJWK01006305">
    <property type="status" value="NOT_ANNOTATED_CDS"/>
    <property type="molecule type" value="Genomic_DNA"/>
</dbReference>
<proteinExistence type="predicted"/>
<evidence type="ECO:0000313" key="5">
    <source>
        <dbReference type="EMBL" id="MBC1169114.1"/>
    </source>
</evidence>
<dbReference type="EMBL" id="AJWK01006307">
    <property type="status" value="NOT_ANNOTATED_CDS"/>
    <property type="molecule type" value="Genomic_DNA"/>
</dbReference>
<dbReference type="InterPro" id="IPR042099">
    <property type="entry name" value="ANL_N_sf"/>
</dbReference>
<name>A0A1B0GHX0_LUTLO</name>
<protein>
    <submittedName>
        <fullName evidence="5">Putative acyl-coa synthetase</fullName>
    </submittedName>
</protein>
<organism evidence="6 7">
    <name type="scientific">Lutzomyia longipalpis</name>
    <name type="common">Sand fly</name>
    <dbReference type="NCBI Taxonomy" id="7200"/>
    <lineage>
        <taxon>Eukaryota</taxon>
        <taxon>Metazoa</taxon>
        <taxon>Ecdysozoa</taxon>
        <taxon>Arthropoda</taxon>
        <taxon>Hexapoda</taxon>
        <taxon>Insecta</taxon>
        <taxon>Pterygota</taxon>
        <taxon>Neoptera</taxon>
        <taxon>Endopterygota</taxon>
        <taxon>Diptera</taxon>
        <taxon>Nematocera</taxon>
        <taxon>Psychodoidea</taxon>
        <taxon>Psychodidae</taxon>
        <taxon>Lutzomyia</taxon>
        <taxon>Lutzomyia</taxon>
    </lineage>
</organism>
<dbReference type="InterPro" id="IPR045851">
    <property type="entry name" value="AMP-bd_C_sf"/>
</dbReference>
<feature type="domain" description="AMP-dependent synthetase/ligase" evidence="3">
    <location>
        <begin position="747"/>
        <end position="947"/>
    </location>
</feature>
<sequence>MLSISLGMPRLITKDSFSPERWVEIVTKHRVSVVLMGAPHIAQLVKSGLLQNHSMTFVKRLISLGCILPVDIAQTISSCIPNGKIFNVYALTESGKIASELENAFNLSVGKLSPGVQAKIVNEAGEKLGVGEVGELCVKTHVEFMGYFNNPEATAAARDSDGWIRTGDLAKFDDNGHLIIKGRKKFILKYNNFHVSPTELEEILCRHPDVLQVAVVGVPDSLFNDLPAAVVVRRENSTVDEEELLKFLEGKIVDFKKLRGGVYFVRELPTTPSGKVKSGLVKEMAVCQISVDDATTRTNGEIHKASLQIACSLRKLGCSKGDVVTFVCRNTHDLTPAILAALFLGAPVNVLDILFTKEYGSNAEICVLGQKVPNFLHINDLMDVKDDKNTKADIQKLILHPPEVDKDSCALIVCSSGTTGFSKGVAISHEGFLKHFYKPHWKSFSSLDDKVFSFASFYWLSGYTCLMLSISLGMPRLITKDSFSPERWVEIVTKHRVSVVLMGAPHIAQLVKSGLLQNHSMTFVKRLISLGCILPVDIAQTISSCIPNGKIFNVYALTESGKIASELENAFNLSVGKLSPGVQAKIVNEAGEKLGVGEVGELCVKTHVEFMPQQLPETATVGSVQEILTNFDDNGHLIIRGRKKFILKHNNFHVSPVELEEILCRHPDVLQVTVVGVPDPLFNDLPAAVVVRRENSTVDEEELLKFLEGKIVDFKKLRGGVYFVRELPTTPSGKVKSGLVKEMAKTHPASTRICSSGTTGFSKGVAISHEGFLKHFYKPHWKSFSSLDDKVFSFASFYWLSGYTCLMLSISLGMPRLITKDSFNPERWVEIVTKHRVSVVLMGAPHIAQLVKSGLLQNHSMTFVKRLISLGCILPVDIAQTISSCIPNGKIFNVYALTESGKIASELENAFNLSVGKLSPGVQAKIVNEAGEKLGVGEVGELCVKDPRGIYGNKLSRNLSFSGYFNNPEATAAARDSDGWIRTGDLAKFDDNGHLIIKGRKKFILKYNNFHVSPTELEEILCRHPDVLQVAVVGVPDSLFNDLPAAVVVRRENSTVDEEELLKFLEGKIVDFKKLRGGVYFVRELPTTPSGKVKSGLVKEMARLMSIVSSRLHTLPPAVTLNIFASFRISSFPLKKSLQLSELVFENNIVSFGENYCSLIVGKVVHIPASPNDQIVIMKEFRS</sequence>
<dbReference type="Gene3D" id="3.30.300.30">
    <property type="match status" value="3"/>
</dbReference>
<dbReference type="GO" id="GO:0004467">
    <property type="term" value="F:long-chain fatty acid-CoA ligase activity"/>
    <property type="evidence" value="ECO:0007669"/>
    <property type="project" value="TreeGrafter"/>
</dbReference>
<dbReference type="InterPro" id="IPR025110">
    <property type="entry name" value="AMP-bd_C"/>
</dbReference>
<feature type="domain" description="AMP-binding enzyme C-terminal" evidence="4">
    <location>
        <begin position="658"/>
        <end position="734"/>
    </location>
</feature>
<accession>A0A1B0GHX0</accession>
<feature type="domain" description="AMP-dependent synthetase/ligase" evidence="3">
    <location>
        <begin position="12"/>
        <end position="148"/>
    </location>
</feature>
<dbReference type="EnsemblMetazoa" id="LLOJ001883-RA">
    <property type="protein sequence ID" value="LLOJ001883-PA"/>
    <property type="gene ID" value="LLOJ001883"/>
</dbReference>
<evidence type="ECO:0000259" key="3">
    <source>
        <dbReference type="Pfam" id="PF00501"/>
    </source>
</evidence>
<dbReference type="Pfam" id="PF13193">
    <property type="entry name" value="AMP-binding_C"/>
    <property type="match status" value="3"/>
</dbReference>
<evidence type="ECO:0000259" key="4">
    <source>
        <dbReference type="Pfam" id="PF13193"/>
    </source>
</evidence>
<dbReference type="AlphaFoldDB" id="A0A1B0GHX0"/>
<feature type="domain" description="AMP-dependent synthetase/ligase" evidence="3">
    <location>
        <begin position="292"/>
        <end position="606"/>
    </location>
</feature>
<dbReference type="EMBL" id="GITU01000411">
    <property type="protein sequence ID" value="MBC1169114.1"/>
    <property type="molecule type" value="Transcribed_RNA"/>
</dbReference>
<comment type="subcellular location">
    <subcellularLocation>
        <location evidence="1">Peroxisome</location>
    </subcellularLocation>
</comment>
<evidence type="ECO:0000256" key="2">
    <source>
        <dbReference type="ARBA" id="ARBA00023140"/>
    </source>
</evidence>
<dbReference type="EMBL" id="AJWK01006306">
    <property type="status" value="NOT_ANNOTATED_CDS"/>
    <property type="molecule type" value="Genomic_DNA"/>
</dbReference>
<dbReference type="SUPFAM" id="SSF56801">
    <property type="entry name" value="Acetyl-CoA synthetase-like"/>
    <property type="match status" value="3"/>
</dbReference>
<dbReference type="VEuPathDB" id="VectorBase:LLONM1_009881"/>
<evidence type="ECO:0000256" key="1">
    <source>
        <dbReference type="ARBA" id="ARBA00004275"/>
    </source>
</evidence>
<dbReference type="Gene3D" id="2.30.38.10">
    <property type="entry name" value="Luciferase, Domain 3"/>
    <property type="match status" value="1"/>
</dbReference>
<dbReference type="Pfam" id="PF00501">
    <property type="entry name" value="AMP-binding"/>
    <property type="match status" value="3"/>
</dbReference>
<reference evidence="5" key="2">
    <citation type="journal article" date="2020" name="BMC">
        <title>Leishmania infection induces a limited differential gene expression in the sand fly midgut.</title>
        <authorList>
            <person name="Coutinho-Abreu I.V."/>
            <person name="Serafim T.D."/>
            <person name="Meneses C."/>
            <person name="Kamhawi S."/>
            <person name="Oliveira F."/>
            <person name="Valenzuela J.G."/>
        </authorList>
    </citation>
    <scope>NUCLEOTIDE SEQUENCE</scope>
    <source>
        <strain evidence="5">Jacobina</strain>
        <tissue evidence="5">Midgut</tissue>
    </source>
</reference>
<dbReference type="GO" id="GO:0046949">
    <property type="term" value="P:fatty-acyl-CoA biosynthetic process"/>
    <property type="evidence" value="ECO:0007669"/>
    <property type="project" value="TreeGrafter"/>
</dbReference>
<reference evidence="7" key="1">
    <citation type="submission" date="2012-05" db="EMBL/GenBank/DDBJ databases">
        <title>Whole Genome Assembly of Lutzomyia longipalpis.</title>
        <authorList>
            <person name="Richards S."/>
            <person name="Qu C."/>
            <person name="Dillon R."/>
            <person name="Worley K."/>
            <person name="Scherer S."/>
            <person name="Batterton M."/>
            <person name="Taylor A."/>
            <person name="Hawes A."/>
            <person name="Hernandez B."/>
            <person name="Kovar C."/>
            <person name="Mandapat C."/>
            <person name="Pham C."/>
            <person name="Qu C."/>
            <person name="Jing C."/>
            <person name="Bess C."/>
            <person name="Bandaranaike D."/>
            <person name="Ngo D."/>
            <person name="Ongeri F."/>
            <person name="Arias F."/>
            <person name="Lara F."/>
            <person name="Weissenberger G."/>
            <person name="Kamau G."/>
            <person name="Han H."/>
            <person name="Shen H."/>
            <person name="Dinh H."/>
            <person name="Khalil I."/>
            <person name="Jones J."/>
            <person name="Shafer J."/>
            <person name="Jayaseelan J."/>
            <person name="Quiroz J."/>
            <person name="Blankenburg K."/>
            <person name="Nguyen L."/>
            <person name="Jackson L."/>
            <person name="Francisco L."/>
            <person name="Tang L.-Y."/>
            <person name="Pu L.-L."/>
            <person name="Perales L."/>
            <person name="Lorensuhewa L."/>
            <person name="Munidasa M."/>
            <person name="Coyle M."/>
            <person name="Taylor M."/>
            <person name="Puazo M."/>
            <person name="Firestine M."/>
            <person name="Scheel M."/>
            <person name="Javaid M."/>
            <person name="Wang M."/>
            <person name="Li M."/>
            <person name="Tabassum N."/>
            <person name="Saada N."/>
            <person name="Osuji N."/>
            <person name="Aqrawi P."/>
            <person name="Fu Q."/>
            <person name="Thornton R."/>
            <person name="Raj R."/>
            <person name="Goodspeed R."/>
            <person name="Mata R."/>
            <person name="Najjar R."/>
            <person name="Gubbala S."/>
            <person name="Lee S."/>
            <person name="Denson S."/>
            <person name="Patil S."/>
            <person name="Macmil S."/>
            <person name="Qi S."/>
            <person name="Matskevitch T."/>
            <person name="Palculict T."/>
            <person name="Mathew T."/>
            <person name="Vee V."/>
            <person name="Velamala V."/>
            <person name="Korchina V."/>
            <person name="Cai W."/>
            <person name="Liu W."/>
            <person name="Dai W."/>
            <person name="Zou X."/>
            <person name="Zhu Y."/>
            <person name="Zhang Y."/>
            <person name="Wu Y.-Q."/>
            <person name="Xin Y."/>
            <person name="Nazarath L."/>
            <person name="Kovar C."/>
            <person name="Han Y."/>
            <person name="Muzny D."/>
            <person name="Gibbs R."/>
        </authorList>
    </citation>
    <scope>NUCLEOTIDE SEQUENCE [LARGE SCALE GENOMIC DNA]</scope>
    <source>
        <strain evidence="7">Jacobina</strain>
    </source>
</reference>
<feature type="domain" description="AMP-binding enzyme C-terminal" evidence="4">
    <location>
        <begin position="199"/>
        <end position="275"/>
    </location>
</feature>
<dbReference type="Gene3D" id="3.40.50.12780">
    <property type="entry name" value="N-terminal domain of ligase-like"/>
    <property type="match status" value="2"/>
</dbReference>
<evidence type="ECO:0000313" key="7">
    <source>
        <dbReference type="Proteomes" id="UP000092461"/>
    </source>
</evidence>
<dbReference type="InterPro" id="IPR020845">
    <property type="entry name" value="AMP-binding_CS"/>
</dbReference>
<keyword evidence="7" id="KW-1185">Reference proteome</keyword>
<keyword evidence="2" id="KW-0576">Peroxisome</keyword>
<dbReference type="PANTHER" id="PTHR24096:SF353">
    <property type="entry name" value="GH16244P-RELATED"/>
    <property type="match status" value="1"/>
</dbReference>
<reference evidence="6" key="3">
    <citation type="submission" date="2020-05" db="UniProtKB">
        <authorList>
            <consortium name="EnsemblMetazoa"/>
        </authorList>
    </citation>
    <scope>IDENTIFICATION</scope>
    <source>
        <strain evidence="6">Jacobina</strain>
    </source>
</reference>
<dbReference type="VEuPathDB" id="VectorBase:LLONM1_006762"/>
<dbReference type="GO" id="GO:0005777">
    <property type="term" value="C:peroxisome"/>
    <property type="evidence" value="ECO:0007669"/>
    <property type="project" value="UniProtKB-SubCell"/>
</dbReference>
<dbReference type="PROSITE" id="PS00455">
    <property type="entry name" value="AMP_BINDING"/>
    <property type="match status" value="1"/>
</dbReference>
<dbReference type="VEuPathDB" id="VectorBase:LLOJ001883"/>
<dbReference type="PANTHER" id="PTHR24096">
    <property type="entry name" value="LONG-CHAIN-FATTY-ACID--COA LIGASE"/>
    <property type="match status" value="1"/>
</dbReference>
<dbReference type="Proteomes" id="UP000092461">
    <property type="component" value="Unassembled WGS sequence"/>
</dbReference>